<dbReference type="SUPFAM" id="SSF51735">
    <property type="entry name" value="NAD(P)-binding Rossmann-fold domains"/>
    <property type="match status" value="1"/>
</dbReference>
<proteinExistence type="inferred from homology"/>
<dbReference type="InterPro" id="IPR006176">
    <property type="entry name" value="3-OHacyl-CoA_DH_NAD-bd"/>
</dbReference>
<sequence>MSENSQTVTVIGAGTIGIAWSALFAVNQHSVRLFDVRKGFESDTIAPLRRMIGQLTDEVDVALGRISFHGSLEVALEGATVVQENGPENPGFKQNIFAEVEAIADKDALLISSTSGIPPANIGEKMQNPARVLIGHPLNPPHLMPLVEVCGTESVDEALIDRVNAFYQSNARVPVRLHKPVAGFVVNRLQMAMLREAIHLVGEGVVDIDGIDKVVLNSVGVRLASIGPMLACHFGGGAGGIREMVEKIVGSLFAAMDLPPVDSRTLDLLEAQAAKHYPLDRLGEFAAVRDRRQAAALDVQHKNPLPQMA</sequence>
<evidence type="ECO:0000313" key="5">
    <source>
        <dbReference type="EMBL" id="GGO87190.1"/>
    </source>
</evidence>
<dbReference type="InterPro" id="IPR013328">
    <property type="entry name" value="6PGD_dom2"/>
</dbReference>
<feature type="domain" description="3-hydroxyacyl-CoA dehydrogenase NAD binding" evidence="4">
    <location>
        <begin position="7"/>
        <end position="177"/>
    </location>
</feature>
<comment type="similarity">
    <text evidence="1">Belongs to the 3-hydroxyacyl-CoA dehydrogenase family.</text>
</comment>
<comment type="caution">
    <text evidence="5">The sequence shown here is derived from an EMBL/GenBank/DDBJ whole genome shotgun (WGS) entry which is preliminary data.</text>
</comment>
<dbReference type="PANTHER" id="PTHR48075">
    <property type="entry name" value="3-HYDROXYACYL-COA DEHYDROGENASE FAMILY PROTEIN"/>
    <property type="match status" value="1"/>
</dbReference>
<evidence type="ECO:0000256" key="1">
    <source>
        <dbReference type="ARBA" id="ARBA00009463"/>
    </source>
</evidence>
<evidence type="ECO:0000256" key="2">
    <source>
        <dbReference type="ARBA" id="ARBA00023002"/>
    </source>
</evidence>
<evidence type="ECO:0000259" key="3">
    <source>
        <dbReference type="Pfam" id="PF00725"/>
    </source>
</evidence>
<evidence type="ECO:0000259" key="4">
    <source>
        <dbReference type="Pfam" id="PF02737"/>
    </source>
</evidence>
<accession>A0A918DXH0</accession>
<dbReference type="Pfam" id="PF02737">
    <property type="entry name" value="3HCDH_N"/>
    <property type="match status" value="1"/>
</dbReference>
<reference evidence="5 6" key="1">
    <citation type="journal article" date="2014" name="Int. J. Syst. Evol. Microbiol.">
        <title>Complete genome sequence of Corynebacterium casei LMG S-19264T (=DSM 44701T), isolated from a smear-ripened cheese.</title>
        <authorList>
            <consortium name="US DOE Joint Genome Institute (JGI-PGF)"/>
            <person name="Walter F."/>
            <person name="Albersmeier A."/>
            <person name="Kalinowski J."/>
            <person name="Ruckert C."/>
        </authorList>
    </citation>
    <scope>NUCLEOTIDE SEQUENCE [LARGE SCALE GENOMIC DNA]</scope>
    <source>
        <strain evidence="5 6">CGMCC 1.7286</strain>
    </source>
</reference>
<organism evidence="5 6">
    <name type="scientific">Marinobacterium nitratireducens</name>
    <dbReference type="NCBI Taxonomy" id="518897"/>
    <lineage>
        <taxon>Bacteria</taxon>
        <taxon>Pseudomonadati</taxon>
        <taxon>Pseudomonadota</taxon>
        <taxon>Gammaproteobacteria</taxon>
        <taxon>Oceanospirillales</taxon>
        <taxon>Oceanospirillaceae</taxon>
        <taxon>Marinobacterium</taxon>
    </lineage>
</organism>
<dbReference type="GO" id="GO:0070403">
    <property type="term" value="F:NAD+ binding"/>
    <property type="evidence" value="ECO:0007669"/>
    <property type="project" value="InterPro"/>
</dbReference>
<dbReference type="Gene3D" id="3.40.50.720">
    <property type="entry name" value="NAD(P)-binding Rossmann-like Domain"/>
    <property type="match status" value="1"/>
</dbReference>
<dbReference type="InterPro" id="IPR006108">
    <property type="entry name" value="3HC_DH_C"/>
</dbReference>
<keyword evidence="2" id="KW-0560">Oxidoreductase</keyword>
<dbReference type="AlphaFoldDB" id="A0A918DXH0"/>
<dbReference type="GO" id="GO:0050104">
    <property type="term" value="F:L-gulonate 3-dehydrogenase activity"/>
    <property type="evidence" value="ECO:0007669"/>
    <property type="project" value="TreeGrafter"/>
</dbReference>
<dbReference type="Proteomes" id="UP000599578">
    <property type="component" value="Unassembled WGS sequence"/>
</dbReference>
<name>A0A918DXH0_9GAMM</name>
<dbReference type="PANTHER" id="PTHR48075:SF1">
    <property type="entry name" value="LAMBDA-CRYSTALLIN HOMOLOG"/>
    <property type="match status" value="1"/>
</dbReference>
<gene>
    <name evidence="5" type="ORF">GCM10011348_39800</name>
</gene>
<dbReference type="InterPro" id="IPR036291">
    <property type="entry name" value="NAD(P)-bd_dom_sf"/>
</dbReference>
<dbReference type="GO" id="GO:0006631">
    <property type="term" value="P:fatty acid metabolic process"/>
    <property type="evidence" value="ECO:0007669"/>
    <property type="project" value="InterPro"/>
</dbReference>
<protein>
    <submittedName>
        <fullName evidence="5">Hydroxylacyl-CoA dehydrogenase</fullName>
    </submittedName>
</protein>
<dbReference type="SUPFAM" id="SSF48179">
    <property type="entry name" value="6-phosphogluconate dehydrogenase C-terminal domain-like"/>
    <property type="match status" value="1"/>
</dbReference>
<dbReference type="RefSeq" id="WP_188862381.1">
    <property type="nucleotide sequence ID" value="NZ_BMLT01000012.1"/>
</dbReference>
<evidence type="ECO:0000313" key="6">
    <source>
        <dbReference type="Proteomes" id="UP000599578"/>
    </source>
</evidence>
<dbReference type="Gene3D" id="1.10.1040.10">
    <property type="entry name" value="N-(1-d-carboxylethyl)-l-norvaline Dehydrogenase, domain 2"/>
    <property type="match status" value="1"/>
</dbReference>
<dbReference type="InterPro" id="IPR008927">
    <property type="entry name" value="6-PGluconate_DH-like_C_sf"/>
</dbReference>
<feature type="domain" description="3-hydroxyacyl-CoA dehydrogenase C-terminal" evidence="3">
    <location>
        <begin position="183"/>
        <end position="248"/>
    </location>
</feature>
<keyword evidence="6" id="KW-1185">Reference proteome</keyword>
<dbReference type="EMBL" id="BMLT01000012">
    <property type="protein sequence ID" value="GGO87190.1"/>
    <property type="molecule type" value="Genomic_DNA"/>
</dbReference>
<dbReference type="Pfam" id="PF00725">
    <property type="entry name" value="3HCDH"/>
    <property type="match status" value="1"/>
</dbReference>